<sequence length="396" mass="44292">MPKHNNVESTMVSQIAKSGLNHNQNIQLDQNDDHKSQQKAKRRRRRERKRQRHREETHQVPKAEAMPQKVDPLKLATKQARSQEEPSDTNRCTTIKNKRRRLEEESQNEKTSAPAKTKRTKLKEESSDEDAKTNIENPTKSSSSKKKRARRKTQTSTTPTALSTKGQAHSSNKPADCHVQANNQARLSPSEQQVHTEGSRVSNPSGDTISPDALAARGSTEPPALRVISANSDGEFIDRMADDYISPVGYFDFGPLFKFDDTHINKILRKGPMFTRQVIQITAGSPELRLPISDAGLVRLVAACPRLEYLSIHGATRLSETSFQAVVDSCVWIRHIALCGADFEPNTVYNLALHDLTERRVALFLNKIALKNTAVQPATVKKLRDARPNMKISADG</sequence>
<accession>A0ACC3YPS7</accession>
<name>A0ACC3YPS7_COLTU</name>
<organism evidence="1 2">
    <name type="scientific">Colletotrichum truncatum</name>
    <name type="common">Anthracnose fungus</name>
    <name type="synonym">Colletotrichum capsici</name>
    <dbReference type="NCBI Taxonomy" id="5467"/>
    <lineage>
        <taxon>Eukaryota</taxon>
        <taxon>Fungi</taxon>
        <taxon>Dikarya</taxon>
        <taxon>Ascomycota</taxon>
        <taxon>Pezizomycotina</taxon>
        <taxon>Sordariomycetes</taxon>
        <taxon>Hypocreomycetidae</taxon>
        <taxon>Glomerellales</taxon>
        <taxon>Glomerellaceae</taxon>
        <taxon>Colletotrichum</taxon>
        <taxon>Colletotrichum truncatum species complex</taxon>
    </lineage>
</organism>
<gene>
    <name evidence="1" type="ORF">CTRU02_210730</name>
</gene>
<proteinExistence type="predicted"/>
<evidence type="ECO:0000313" key="2">
    <source>
        <dbReference type="Proteomes" id="UP000805649"/>
    </source>
</evidence>
<dbReference type="EMBL" id="VUJX02000007">
    <property type="protein sequence ID" value="KAL0933931.1"/>
    <property type="molecule type" value="Genomic_DNA"/>
</dbReference>
<keyword evidence="2" id="KW-1185">Reference proteome</keyword>
<dbReference type="Proteomes" id="UP000805649">
    <property type="component" value="Unassembled WGS sequence"/>
</dbReference>
<protein>
    <submittedName>
        <fullName evidence="1">Uncharacterized protein</fullName>
    </submittedName>
</protein>
<comment type="caution">
    <text evidence="1">The sequence shown here is derived from an EMBL/GenBank/DDBJ whole genome shotgun (WGS) entry which is preliminary data.</text>
</comment>
<reference evidence="1 2" key="1">
    <citation type="journal article" date="2020" name="Phytopathology">
        <title>Genome Sequence Resources of Colletotrichum truncatum, C. plurivorum, C. musicola, and C. sojae: Four Species Pathogenic to Soybean (Glycine max).</title>
        <authorList>
            <person name="Rogerio F."/>
            <person name="Boufleur T.R."/>
            <person name="Ciampi-Guillardi M."/>
            <person name="Sukno S.A."/>
            <person name="Thon M.R."/>
            <person name="Massola Junior N.S."/>
            <person name="Baroncelli R."/>
        </authorList>
    </citation>
    <scope>NUCLEOTIDE SEQUENCE [LARGE SCALE GENOMIC DNA]</scope>
    <source>
        <strain evidence="1 2">CMES1059</strain>
    </source>
</reference>
<evidence type="ECO:0000313" key="1">
    <source>
        <dbReference type="EMBL" id="KAL0933931.1"/>
    </source>
</evidence>